<reference evidence="3" key="1">
    <citation type="submission" date="2021-05" db="EMBL/GenBank/DDBJ databases">
        <authorList>
            <person name="Alioto T."/>
            <person name="Alioto T."/>
            <person name="Gomez Garrido J."/>
        </authorList>
    </citation>
    <scope>NUCLEOTIDE SEQUENCE</scope>
</reference>
<name>A0A8D8YYI3_9HEMI</name>
<sequence>MRYSKLLSIILLHGCVPLSIHISSYQTRDKDTHSCFSFAHLQKFFPRPLSSYIYLSAKYNTPPYRPLLFTPLNSLLLHILLCFLIPLLVPYLSFHPFVSR</sequence>
<evidence type="ECO:0000313" key="3">
    <source>
        <dbReference type="EMBL" id="CAG6737402.1"/>
    </source>
</evidence>
<keyword evidence="1" id="KW-1133">Transmembrane helix</keyword>
<feature type="chain" id="PRO_5034659665" evidence="2">
    <location>
        <begin position="22"/>
        <end position="100"/>
    </location>
</feature>
<protein>
    <submittedName>
        <fullName evidence="3">Uncharacterized protein</fullName>
    </submittedName>
</protein>
<dbReference type="EMBL" id="HBUF01403153">
    <property type="protein sequence ID" value="CAG6737402.1"/>
    <property type="molecule type" value="Transcribed_RNA"/>
</dbReference>
<feature type="signal peptide" evidence="2">
    <location>
        <begin position="1"/>
        <end position="21"/>
    </location>
</feature>
<keyword evidence="1" id="KW-0472">Membrane</keyword>
<feature type="transmembrane region" description="Helical" evidence="1">
    <location>
        <begin position="75"/>
        <end position="94"/>
    </location>
</feature>
<evidence type="ECO:0000256" key="1">
    <source>
        <dbReference type="SAM" id="Phobius"/>
    </source>
</evidence>
<dbReference type="AlphaFoldDB" id="A0A8D8YYI3"/>
<keyword evidence="1" id="KW-0812">Transmembrane</keyword>
<proteinExistence type="predicted"/>
<accession>A0A8D8YYI3</accession>
<organism evidence="3">
    <name type="scientific">Cacopsylla melanoneura</name>
    <dbReference type="NCBI Taxonomy" id="428564"/>
    <lineage>
        <taxon>Eukaryota</taxon>
        <taxon>Metazoa</taxon>
        <taxon>Ecdysozoa</taxon>
        <taxon>Arthropoda</taxon>
        <taxon>Hexapoda</taxon>
        <taxon>Insecta</taxon>
        <taxon>Pterygota</taxon>
        <taxon>Neoptera</taxon>
        <taxon>Paraneoptera</taxon>
        <taxon>Hemiptera</taxon>
        <taxon>Sternorrhyncha</taxon>
        <taxon>Psylloidea</taxon>
        <taxon>Psyllidae</taxon>
        <taxon>Psyllinae</taxon>
        <taxon>Cacopsylla</taxon>
    </lineage>
</organism>
<evidence type="ECO:0000256" key="2">
    <source>
        <dbReference type="SAM" id="SignalP"/>
    </source>
</evidence>
<keyword evidence="2" id="KW-0732">Signal</keyword>